<dbReference type="PANTHER" id="PTHR43689:SF8">
    <property type="entry name" value="ALPHA_BETA-HYDROLASES SUPERFAMILY PROTEIN"/>
    <property type="match status" value="1"/>
</dbReference>
<feature type="domain" description="AB hydrolase-1" evidence="1">
    <location>
        <begin position="121"/>
        <end position="176"/>
    </location>
</feature>
<dbReference type="Gene3D" id="3.40.50.1820">
    <property type="entry name" value="alpha/beta hydrolase"/>
    <property type="match status" value="1"/>
</dbReference>
<dbReference type="EMBL" id="WOEZ01000152">
    <property type="protein sequence ID" value="NPT58233.1"/>
    <property type="molecule type" value="Genomic_DNA"/>
</dbReference>
<reference evidence="2 3" key="1">
    <citation type="submission" date="2019-11" db="EMBL/GenBank/DDBJ databases">
        <title>Metabolism of dissolved organic matter in forest soils.</title>
        <authorList>
            <person name="Cyle K.T."/>
            <person name="Wilhelm R.C."/>
            <person name="Martinez C.E."/>
        </authorList>
    </citation>
    <scope>NUCLEOTIDE SEQUENCE [LARGE SCALE GENOMIC DNA]</scope>
    <source>
        <strain evidence="2 3">5N</strain>
    </source>
</reference>
<dbReference type="SUPFAM" id="SSF53474">
    <property type="entry name" value="alpha/beta-Hydrolases"/>
    <property type="match status" value="1"/>
</dbReference>
<dbReference type="AlphaFoldDB" id="A0A972NR62"/>
<evidence type="ECO:0000259" key="1">
    <source>
        <dbReference type="Pfam" id="PF00561"/>
    </source>
</evidence>
<dbReference type="PANTHER" id="PTHR43689">
    <property type="entry name" value="HYDROLASE"/>
    <property type="match status" value="1"/>
</dbReference>
<feature type="non-terminal residue" evidence="2">
    <location>
        <position position="1"/>
    </location>
</feature>
<dbReference type="Proteomes" id="UP000655523">
    <property type="component" value="Unassembled WGS sequence"/>
</dbReference>
<organism evidence="2 3">
    <name type="scientific">Paraburkholderia elongata</name>
    <dbReference type="NCBI Taxonomy" id="2675747"/>
    <lineage>
        <taxon>Bacteria</taxon>
        <taxon>Pseudomonadati</taxon>
        <taxon>Pseudomonadota</taxon>
        <taxon>Betaproteobacteria</taxon>
        <taxon>Burkholderiales</taxon>
        <taxon>Burkholderiaceae</taxon>
        <taxon>Paraburkholderia</taxon>
    </lineage>
</organism>
<dbReference type="InterPro" id="IPR029058">
    <property type="entry name" value="AB_hydrolase_fold"/>
</dbReference>
<accession>A0A972NR62</accession>
<keyword evidence="3" id="KW-1185">Reference proteome</keyword>
<proteinExistence type="predicted"/>
<sequence>PPQRGYLPVSCFTHLVSMPILQSAASVLLLRPFRQPQLRFLGSWVILLDPIGLWREDLPIVDWISAPAERLPGLLFKDPASRAAQSMLALPEDANIAASAIAARVWAFGCTGKFAWPIPDRGLRTRLHRLKVPVLLVWGRDDAIVPVRYTEEWQKEVSDITVTVIDDCGHIPQVEKLNETITAVDEFLTFAEES</sequence>
<comment type="caution">
    <text evidence="2">The sequence shown here is derived from an EMBL/GenBank/DDBJ whole genome shotgun (WGS) entry which is preliminary data.</text>
</comment>
<gene>
    <name evidence="2" type="ORF">GNZ13_27620</name>
</gene>
<protein>
    <submittedName>
        <fullName evidence="2">Alpha/beta fold hydrolase</fullName>
    </submittedName>
</protein>
<dbReference type="InterPro" id="IPR000073">
    <property type="entry name" value="AB_hydrolase_1"/>
</dbReference>
<name>A0A972NR62_9BURK</name>
<dbReference type="RefSeq" id="WP_172170520.1">
    <property type="nucleotide sequence ID" value="NZ_WOEZ01000152.1"/>
</dbReference>
<dbReference type="Pfam" id="PF00561">
    <property type="entry name" value="Abhydrolase_1"/>
    <property type="match status" value="1"/>
</dbReference>
<evidence type="ECO:0000313" key="2">
    <source>
        <dbReference type="EMBL" id="NPT58233.1"/>
    </source>
</evidence>
<dbReference type="GO" id="GO:0016787">
    <property type="term" value="F:hydrolase activity"/>
    <property type="evidence" value="ECO:0007669"/>
    <property type="project" value="UniProtKB-KW"/>
</dbReference>
<keyword evidence="2" id="KW-0378">Hydrolase</keyword>
<evidence type="ECO:0000313" key="3">
    <source>
        <dbReference type="Proteomes" id="UP000655523"/>
    </source>
</evidence>